<keyword evidence="2" id="KW-0812">Transmembrane</keyword>
<gene>
    <name evidence="3" type="ORF">SGUI_1304</name>
</gene>
<feature type="transmembrane region" description="Helical" evidence="2">
    <location>
        <begin position="12"/>
        <end position="29"/>
    </location>
</feature>
<dbReference type="STRING" id="1758689.SGUI_1304"/>
<proteinExistence type="predicted"/>
<evidence type="ECO:0000256" key="1">
    <source>
        <dbReference type="SAM" id="MobiDB-lite"/>
    </source>
</evidence>
<sequence>MNSTGVEITAGLGGFLVLFGLALAVWFLGRDLTRRLRRMRLAEEARLREERRSEDASATSQDPTVKDEDDPLA</sequence>
<evidence type="ECO:0000256" key="2">
    <source>
        <dbReference type="SAM" id="Phobius"/>
    </source>
</evidence>
<name>A0A1B1NB94_9MICO</name>
<accession>A0A1B1NB94</accession>
<protein>
    <submittedName>
        <fullName evidence="3">Uncharacterized protein</fullName>
    </submittedName>
</protein>
<feature type="compositionally biased region" description="Basic and acidic residues" evidence="1">
    <location>
        <begin position="46"/>
        <end position="55"/>
    </location>
</feature>
<evidence type="ECO:0000313" key="3">
    <source>
        <dbReference type="EMBL" id="ANS78700.1"/>
    </source>
</evidence>
<dbReference type="KEGG" id="serj:SGUI_1304"/>
<keyword evidence="2" id="KW-1133">Transmembrane helix</keyword>
<dbReference type="AlphaFoldDB" id="A0A1B1NB94"/>
<reference evidence="3 4" key="1">
    <citation type="submission" date="2016-03" db="EMBL/GenBank/DDBJ databases">
        <title>Shallow-sea hydrothermal system.</title>
        <authorList>
            <person name="Tang K."/>
        </authorList>
    </citation>
    <scope>NUCLEOTIDE SEQUENCE [LARGE SCALE GENOMIC DNA]</scope>
    <source>
        <strain evidence="3 4">JLT9</strain>
    </source>
</reference>
<dbReference type="Proteomes" id="UP000092482">
    <property type="component" value="Chromosome"/>
</dbReference>
<organism evidence="3 4">
    <name type="scientific">Serinicoccus hydrothermalis</name>
    <dbReference type="NCBI Taxonomy" id="1758689"/>
    <lineage>
        <taxon>Bacteria</taxon>
        <taxon>Bacillati</taxon>
        <taxon>Actinomycetota</taxon>
        <taxon>Actinomycetes</taxon>
        <taxon>Micrococcales</taxon>
        <taxon>Ornithinimicrobiaceae</taxon>
        <taxon>Serinicoccus</taxon>
    </lineage>
</organism>
<keyword evidence="4" id="KW-1185">Reference proteome</keyword>
<evidence type="ECO:0000313" key="4">
    <source>
        <dbReference type="Proteomes" id="UP000092482"/>
    </source>
</evidence>
<dbReference type="EMBL" id="CP014989">
    <property type="protein sequence ID" value="ANS78700.1"/>
    <property type="molecule type" value="Genomic_DNA"/>
</dbReference>
<dbReference type="RefSeq" id="WP_066637843.1">
    <property type="nucleotide sequence ID" value="NZ_CP014989.1"/>
</dbReference>
<feature type="region of interest" description="Disordered" evidence="1">
    <location>
        <begin position="46"/>
        <end position="73"/>
    </location>
</feature>
<keyword evidence="2" id="KW-0472">Membrane</keyword>
<dbReference type="PATRIC" id="fig|1758689.4.peg.1344"/>